<evidence type="ECO:0000259" key="6">
    <source>
        <dbReference type="Pfam" id="PF02902"/>
    </source>
</evidence>
<reference evidence="7 8" key="1">
    <citation type="submission" date="2024-01" db="EMBL/GenBank/DDBJ databases">
        <title>A telomere-to-telomere, gap-free genome of sweet tea (Lithocarpus litseifolius).</title>
        <authorList>
            <person name="Zhou J."/>
        </authorList>
    </citation>
    <scope>NUCLEOTIDE SEQUENCE [LARGE SCALE GENOMIC DNA]</scope>
    <source>
        <strain evidence="7">Zhou-2022a</strain>
        <tissue evidence="7">Leaf</tissue>
    </source>
</reference>
<evidence type="ECO:0000256" key="5">
    <source>
        <dbReference type="SAM" id="SignalP"/>
    </source>
</evidence>
<evidence type="ECO:0000313" key="8">
    <source>
        <dbReference type="Proteomes" id="UP001459277"/>
    </source>
</evidence>
<dbReference type="Pfam" id="PF02902">
    <property type="entry name" value="Peptidase_C48"/>
    <property type="match status" value="1"/>
</dbReference>
<keyword evidence="8" id="KW-1185">Reference proteome</keyword>
<feature type="chain" id="PRO_5043901263" description="Ubiquitin-like protease family profile domain-containing protein" evidence="5">
    <location>
        <begin position="24"/>
        <end position="418"/>
    </location>
</feature>
<sequence>MFNLCCRERYALVILLWLCAVSCLSNNCEMFIYSFDEPVEEVIYPKGILMLCPLVREMLIYYSQTLMYLKNQIQPEERNRFHFFNGFFFRKLADMDKDPNSASDGRAAFLRVRKWTRKVDIFEKDFIFEIGAVPWLMDRGGAVGLMGVVAVVGSDWFDVIQTYSSSSSNSFPAPKMADGDDINDPKLWPAALEKHLILILLLEETTGNIPNGQMKNNRWPFVVDQFNHQTGKRYLDWQIRQKFKRLKQRYFSLVRAERARSDAESSNCKCKELRHKGLDHFDLLEQLFKTGTASTTQPDSPDDVVKVPHPDMGQGSNPKGKQPAHSNTFTGKKRKAIDAIMEMELSKKTETDSQKTVESPDPFSMPKAVEILNPMFGGRLSESTLHKFLLILEKPEVREAFITMKAERRQGFIEHYCR</sequence>
<feature type="region of interest" description="Disordered" evidence="4">
    <location>
        <begin position="292"/>
        <end position="332"/>
    </location>
</feature>
<accession>A0AAW2BWX1</accession>
<dbReference type="InterPro" id="IPR038765">
    <property type="entry name" value="Papain-like_cys_pep_sf"/>
</dbReference>
<dbReference type="Gene3D" id="3.30.310.130">
    <property type="entry name" value="Ubiquitin-related"/>
    <property type="match status" value="1"/>
</dbReference>
<feature type="domain" description="Ubiquitin-like protease family profile" evidence="6">
    <location>
        <begin position="67"/>
        <end position="128"/>
    </location>
</feature>
<dbReference type="PANTHER" id="PTHR47764:SF2">
    <property type="entry name" value="UBIQUITIN-LIKE PROTEASE FAMILY PROFILE DOMAIN-CONTAINING PROTEIN"/>
    <property type="match status" value="1"/>
</dbReference>
<evidence type="ECO:0000256" key="4">
    <source>
        <dbReference type="SAM" id="MobiDB-lite"/>
    </source>
</evidence>
<dbReference type="GO" id="GO:0006508">
    <property type="term" value="P:proteolysis"/>
    <property type="evidence" value="ECO:0007669"/>
    <property type="project" value="UniProtKB-KW"/>
</dbReference>
<feature type="compositionally biased region" description="Polar residues" evidence="4">
    <location>
        <begin position="314"/>
        <end position="330"/>
    </location>
</feature>
<dbReference type="EMBL" id="JAZDWU010000009">
    <property type="protein sequence ID" value="KAK9989953.1"/>
    <property type="molecule type" value="Genomic_DNA"/>
</dbReference>
<name>A0AAW2BWX1_9ROSI</name>
<evidence type="ECO:0000256" key="3">
    <source>
        <dbReference type="ARBA" id="ARBA00022801"/>
    </source>
</evidence>
<evidence type="ECO:0000256" key="1">
    <source>
        <dbReference type="ARBA" id="ARBA00005234"/>
    </source>
</evidence>
<dbReference type="GO" id="GO:0008234">
    <property type="term" value="F:cysteine-type peptidase activity"/>
    <property type="evidence" value="ECO:0007669"/>
    <property type="project" value="InterPro"/>
</dbReference>
<dbReference type="SUPFAM" id="SSF54001">
    <property type="entry name" value="Cysteine proteinases"/>
    <property type="match status" value="1"/>
</dbReference>
<keyword evidence="3" id="KW-0378">Hydrolase</keyword>
<dbReference type="PANTHER" id="PTHR47764">
    <property type="entry name" value="UBIQUITIN-LIKE-SPECIFIC PROTEASE 2B-RELATED"/>
    <property type="match status" value="1"/>
</dbReference>
<proteinExistence type="inferred from homology"/>
<feature type="signal peptide" evidence="5">
    <location>
        <begin position="1"/>
        <end position="23"/>
    </location>
</feature>
<keyword evidence="5" id="KW-0732">Signal</keyword>
<organism evidence="7 8">
    <name type="scientific">Lithocarpus litseifolius</name>
    <dbReference type="NCBI Taxonomy" id="425828"/>
    <lineage>
        <taxon>Eukaryota</taxon>
        <taxon>Viridiplantae</taxon>
        <taxon>Streptophyta</taxon>
        <taxon>Embryophyta</taxon>
        <taxon>Tracheophyta</taxon>
        <taxon>Spermatophyta</taxon>
        <taxon>Magnoliopsida</taxon>
        <taxon>eudicotyledons</taxon>
        <taxon>Gunneridae</taxon>
        <taxon>Pentapetalae</taxon>
        <taxon>rosids</taxon>
        <taxon>fabids</taxon>
        <taxon>Fagales</taxon>
        <taxon>Fagaceae</taxon>
        <taxon>Lithocarpus</taxon>
    </lineage>
</organism>
<evidence type="ECO:0000313" key="7">
    <source>
        <dbReference type="EMBL" id="KAK9989953.1"/>
    </source>
</evidence>
<evidence type="ECO:0000256" key="2">
    <source>
        <dbReference type="ARBA" id="ARBA00022670"/>
    </source>
</evidence>
<gene>
    <name evidence="7" type="ORF">SO802_024938</name>
</gene>
<dbReference type="InterPro" id="IPR003653">
    <property type="entry name" value="Peptidase_C48_C"/>
</dbReference>
<keyword evidence="2" id="KW-0645">Protease</keyword>
<protein>
    <recommendedName>
        <fullName evidence="6">Ubiquitin-like protease family profile domain-containing protein</fullName>
    </recommendedName>
</protein>
<dbReference type="Proteomes" id="UP001459277">
    <property type="component" value="Unassembled WGS sequence"/>
</dbReference>
<dbReference type="AlphaFoldDB" id="A0AAW2BWX1"/>
<comment type="similarity">
    <text evidence="1">Belongs to the peptidase C48 family.</text>
</comment>
<comment type="caution">
    <text evidence="7">The sequence shown here is derived from an EMBL/GenBank/DDBJ whole genome shotgun (WGS) entry which is preliminary data.</text>
</comment>